<dbReference type="GO" id="GO:0006979">
    <property type="term" value="P:response to oxidative stress"/>
    <property type="evidence" value="ECO:0007669"/>
    <property type="project" value="InterPro"/>
</dbReference>
<evidence type="ECO:0000256" key="3">
    <source>
        <dbReference type="ARBA" id="ARBA00023002"/>
    </source>
</evidence>
<feature type="active site" description="Nucleophile" evidence="9">
    <location>
        <position position="326"/>
    </location>
</feature>
<comment type="similarity">
    <text evidence="10">Belongs to the MsrA Met sulfoxide reductase family.</text>
</comment>
<evidence type="ECO:0000313" key="12">
    <source>
        <dbReference type="EMBL" id="MBC8518934.1"/>
    </source>
</evidence>
<dbReference type="InterPro" id="IPR011057">
    <property type="entry name" value="Mss4-like_sf"/>
</dbReference>
<evidence type="ECO:0000256" key="7">
    <source>
        <dbReference type="ARBA" id="ARBA00048488"/>
    </source>
</evidence>
<feature type="domain" description="MsrB" evidence="11">
    <location>
        <begin position="215"/>
        <end position="337"/>
    </location>
</feature>
<feature type="active site" evidence="10">
    <location>
        <position position="38"/>
    </location>
</feature>
<dbReference type="GO" id="GO:0033743">
    <property type="term" value="F:peptide-methionine (R)-S-oxide reductase activity"/>
    <property type="evidence" value="ECO:0007669"/>
    <property type="project" value="UniProtKB-UniRule"/>
</dbReference>
<dbReference type="PANTHER" id="PTHR10173">
    <property type="entry name" value="METHIONINE SULFOXIDE REDUCTASE"/>
    <property type="match status" value="1"/>
</dbReference>
<keyword evidence="3 9" id="KW-0560">Oxidoreductase</keyword>
<comment type="catalytic activity">
    <reaction evidence="7 9">
        <text>L-methionyl-[protein] + [thioredoxin]-disulfide + H2O = L-methionyl-(R)-S-oxide-[protein] + [thioredoxin]-dithiol</text>
        <dbReference type="Rhea" id="RHEA:24164"/>
        <dbReference type="Rhea" id="RHEA-COMP:10698"/>
        <dbReference type="Rhea" id="RHEA-COMP:10700"/>
        <dbReference type="Rhea" id="RHEA-COMP:12313"/>
        <dbReference type="Rhea" id="RHEA-COMP:12314"/>
        <dbReference type="ChEBI" id="CHEBI:15377"/>
        <dbReference type="ChEBI" id="CHEBI:16044"/>
        <dbReference type="ChEBI" id="CHEBI:29950"/>
        <dbReference type="ChEBI" id="CHEBI:45764"/>
        <dbReference type="ChEBI" id="CHEBI:50058"/>
        <dbReference type="EC" id="1.8.4.12"/>
    </reaction>
</comment>
<dbReference type="SUPFAM" id="SSF55068">
    <property type="entry name" value="Peptide methionine sulfoxide reductase"/>
    <property type="match status" value="1"/>
</dbReference>
<dbReference type="Gene3D" id="2.170.150.20">
    <property type="entry name" value="Peptide methionine sulfoxide reductase"/>
    <property type="match status" value="1"/>
</dbReference>
<dbReference type="PANTHER" id="PTHR10173:SF59">
    <property type="entry name" value="PEPTIDE METHIONINE SULFOXIDE REDUCTASE MSRA_MSRB"/>
    <property type="match status" value="1"/>
</dbReference>
<name>A0A8J6NWN5_9GAMM</name>
<protein>
    <recommendedName>
        <fullName evidence="9 10">Multifunctional fusion protein</fullName>
    </recommendedName>
    <domain>
        <recommendedName>
            <fullName evidence="10">Peptide methionine sulfoxide reductase MsrA</fullName>
            <shortName evidence="10">Protein-methionine-S-oxide reductase</shortName>
            <ecNumber evidence="10">1.8.4.11</ecNumber>
        </recommendedName>
        <alternativeName>
            <fullName evidence="10">Peptide-methionine (S)-S-oxide reductase</fullName>
            <shortName evidence="10">Peptide Met(O) reductase</shortName>
        </alternativeName>
    </domain>
    <domain>
        <recommendedName>
            <fullName evidence="9">Peptide methionine sulfoxide reductase MsrB</fullName>
            <ecNumber evidence="9">1.8.4.12</ecNumber>
        </recommendedName>
        <alternativeName>
            <fullName evidence="9">Peptide-methionine (R)-S-oxide reductase</fullName>
        </alternativeName>
    </domain>
</protein>
<dbReference type="GO" id="GO:0005737">
    <property type="term" value="C:cytoplasm"/>
    <property type="evidence" value="ECO:0007669"/>
    <property type="project" value="TreeGrafter"/>
</dbReference>
<comment type="caution">
    <text evidence="9">Lacks conserved residue(s) required for the propagation of feature annotation.</text>
</comment>
<dbReference type="GO" id="GO:0030091">
    <property type="term" value="P:protein repair"/>
    <property type="evidence" value="ECO:0007669"/>
    <property type="project" value="InterPro"/>
</dbReference>
<evidence type="ECO:0000256" key="9">
    <source>
        <dbReference type="HAMAP-Rule" id="MF_01400"/>
    </source>
</evidence>
<dbReference type="HAMAP" id="MF_01400">
    <property type="entry name" value="MsrB"/>
    <property type="match status" value="1"/>
</dbReference>
<dbReference type="Pfam" id="PF01641">
    <property type="entry name" value="SelR"/>
    <property type="match status" value="1"/>
</dbReference>
<evidence type="ECO:0000259" key="11">
    <source>
        <dbReference type="PROSITE" id="PS51790"/>
    </source>
</evidence>
<dbReference type="InterPro" id="IPR002579">
    <property type="entry name" value="Met_Sox_Rdtase_MsrB_dom"/>
</dbReference>
<gene>
    <name evidence="9 12" type="primary">msrB</name>
    <name evidence="10" type="synonym">msrA</name>
    <name evidence="12" type="ORF">H8D24_00810</name>
</gene>
<dbReference type="SUPFAM" id="SSF51316">
    <property type="entry name" value="Mss4-like"/>
    <property type="match status" value="1"/>
</dbReference>
<evidence type="ECO:0000256" key="5">
    <source>
        <dbReference type="ARBA" id="ARBA00024679"/>
    </source>
</evidence>
<dbReference type="HAMAP" id="MF_01401">
    <property type="entry name" value="MsrA"/>
    <property type="match status" value="1"/>
</dbReference>
<comment type="similarity">
    <text evidence="2">In the N-terminal section; belongs to the MsrA Met sulfoxide reductase family.</text>
</comment>
<dbReference type="GO" id="GO:0008113">
    <property type="term" value="F:peptide-methionine (S)-S-oxide reductase activity"/>
    <property type="evidence" value="ECO:0007669"/>
    <property type="project" value="UniProtKB-UniRule"/>
</dbReference>
<dbReference type="Pfam" id="PF01625">
    <property type="entry name" value="PMSR"/>
    <property type="match status" value="1"/>
</dbReference>
<accession>A0A8J6NWN5</accession>
<evidence type="ECO:0000256" key="1">
    <source>
        <dbReference type="ARBA" id="ARBA00008076"/>
    </source>
</evidence>
<proteinExistence type="inferred from homology"/>
<dbReference type="EMBL" id="JACNFK010000012">
    <property type="protein sequence ID" value="MBC8518934.1"/>
    <property type="molecule type" value="Genomic_DNA"/>
</dbReference>
<reference evidence="12 13" key="1">
    <citation type="submission" date="2020-08" db="EMBL/GenBank/DDBJ databases">
        <title>Bridging the membrane lipid divide: bacteria of the FCB group superphylum have the potential to synthesize archaeal ether lipids.</title>
        <authorList>
            <person name="Villanueva L."/>
            <person name="Von Meijenfeldt F.A.B."/>
            <person name="Westbye A.B."/>
            <person name="Yadav S."/>
            <person name="Hopmans E.C."/>
            <person name="Dutilh B.E."/>
            <person name="Sinninghe Damste J.S."/>
        </authorList>
    </citation>
    <scope>NUCLEOTIDE SEQUENCE [LARGE SCALE GENOMIC DNA]</scope>
    <source>
        <strain evidence="12">NIOZ-UU100</strain>
    </source>
</reference>
<keyword evidence="4" id="KW-0511">Multifunctional enzyme</keyword>
<dbReference type="InterPro" id="IPR036509">
    <property type="entry name" value="Met_Sox_Rdtase_MsrA_sf"/>
</dbReference>
<comment type="similarity">
    <text evidence="9">Belongs to the MsrB Met sulfoxide reductase family.</text>
</comment>
<sequence length="358" mass="40346">MFLIAVAAGVSAFTNNGDSRLDSVNRNASERAIFAGGCFWCMEAPFEKLDGVVQVVSGYTGGYEVDPTYGQVSAGETNHLEAIEIIYDPDVIQYDVLLDTYWRQIDPTDGGGSFVDRGDQYRSAIFYLSPEQKIQALESRAELDRSGRYQKPIVTEILEAKTFYPAEEYHQDYSKNNPLRYSYYRHGSGRDQYLDKVWGGNRKSVAATGESISSKEELRKKLTPLQYRVTQEDGTERAFDNEYWDNKDEGIYVDIVSGEPLFSSVDKYDSGTGWPSFIRPIDDGVVVEREDRKFFSTRTEIRSKKADSHLGHVFPDGPAPTGLRYCMNSAAMRFVPSDRLVDEGYGQYLNIFPALPPG</sequence>
<evidence type="ECO:0000256" key="10">
    <source>
        <dbReference type="HAMAP-Rule" id="MF_01401"/>
    </source>
</evidence>
<dbReference type="NCBIfam" id="TIGR00401">
    <property type="entry name" value="msrA"/>
    <property type="match status" value="1"/>
</dbReference>
<evidence type="ECO:0000313" key="13">
    <source>
        <dbReference type="Proteomes" id="UP000654401"/>
    </source>
</evidence>
<evidence type="ECO:0000256" key="8">
    <source>
        <dbReference type="ARBA" id="ARBA00048782"/>
    </source>
</evidence>
<dbReference type="NCBIfam" id="TIGR00357">
    <property type="entry name" value="peptide-methionine (R)-S-oxide reductase MsrB"/>
    <property type="match status" value="1"/>
</dbReference>
<dbReference type="FunFam" id="2.170.150.20:FF:000003">
    <property type="entry name" value="Peptide methionine sulfoxide reductase MsrB"/>
    <property type="match status" value="1"/>
</dbReference>
<dbReference type="InterPro" id="IPR028427">
    <property type="entry name" value="Met_Sox_Rdtase_MsrB"/>
</dbReference>
<evidence type="ECO:0000256" key="6">
    <source>
        <dbReference type="ARBA" id="ARBA00047806"/>
    </source>
</evidence>
<comment type="function">
    <text evidence="5 10">Has an important function as a repair enzyme for proteins that have been inactivated by oxidation. Catalyzes the reversible oxidation-reduction of methionine sulfoxide in proteins to methionine.</text>
</comment>
<dbReference type="InterPro" id="IPR002569">
    <property type="entry name" value="Met_Sox_Rdtase_MsrA_dom"/>
</dbReference>
<organism evidence="12 13">
    <name type="scientific">Candidatus Thiopontia autotrophica</name>
    <dbReference type="NCBI Taxonomy" id="2841688"/>
    <lineage>
        <taxon>Bacteria</taxon>
        <taxon>Pseudomonadati</taxon>
        <taxon>Pseudomonadota</taxon>
        <taxon>Gammaproteobacteria</taxon>
        <taxon>Candidatus Thiopontia</taxon>
    </lineage>
</organism>
<dbReference type="EC" id="1.8.4.11" evidence="10"/>
<comment type="catalytic activity">
    <reaction evidence="6 10">
        <text>L-methionyl-[protein] + [thioredoxin]-disulfide + H2O = L-methionyl-(S)-S-oxide-[protein] + [thioredoxin]-dithiol</text>
        <dbReference type="Rhea" id="RHEA:14217"/>
        <dbReference type="Rhea" id="RHEA-COMP:10698"/>
        <dbReference type="Rhea" id="RHEA-COMP:10700"/>
        <dbReference type="Rhea" id="RHEA-COMP:12313"/>
        <dbReference type="Rhea" id="RHEA-COMP:12315"/>
        <dbReference type="ChEBI" id="CHEBI:15377"/>
        <dbReference type="ChEBI" id="CHEBI:16044"/>
        <dbReference type="ChEBI" id="CHEBI:29950"/>
        <dbReference type="ChEBI" id="CHEBI:44120"/>
        <dbReference type="ChEBI" id="CHEBI:50058"/>
        <dbReference type="EC" id="1.8.4.11"/>
    </reaction>
</comment>
<dbReference type="AlphaFoldDB" id="A0A8J6NWN5"/>
<comment type="caution">
    <text evidence="12">The sequence shown here is derived from an EMBL/GenBank/DDBJ whole genome shotgun (WGS) entry which is preliminary data.</text>
</comment>
<dbReference type="PROSITE" id="PS51790">
    <property type="entry name" value="MSRB"/>
    <property type="match status" value="1"/>
</dbReference>
<evidence type="ECO:0000256" key="2">
    <source>
        <dbReference type="ARBA" id="ARBA00011017"/>
    </source>
</evidence>
<evidence type="ECO:0000256" key="4">
    <source>
        <dbReference type="ARBA" id="ARBA00023268"/>
    </source>
</evidence>
<comment type="catalytic activity">
    <reaction evidence="8 10">
        <text>[thioredoxin]-disulfide + L-methionine + H2O = L-methionine (S)-S-oxide + [thioredoxin]-dithiol</text>
        <dbReference type="Rhea" id="RHEA:19993"/>
        <dbReference type="Rhea" id="RHEA-COMP:10698"/>
        <dbReference type="Rhea" id="RHEA-COMP:10700"/>
        <dbReference type="ChEBI" id="CHEBI:15377"/>
        <dbReference type="ChEBI" id="CHEBI:29950"/>
        <dbReference type="ChEBI" id="CHEBI:50058"/>
        <dbReference type="ChEBI" id="CHEBI:57844"/>
        <dbReference type="ChEBI" id="CHEBI:58772"/>
        <dbReference type="EC" id="1.8.4.11"/>
    </reaction>
</comment>
<dbReference type="Gene3D" id="3.30.1060.10">
    <property type="entry name" value="Peptide methionine sulphoxide reductase MsrA"/>
    <property type="match status" value="1"/>
</dbReference>
<dbReference type="EC" id="1.8.4.12" evidence="9"/>
<comment type="similarity">
    <text evidence="1">In the C-terminal section; belongs to the MsrB Met sulfoxide reductase family.</text>
</comment>
<dbReference type="Proteomes" id="UP000654401">
    <property type="component" value="Unassembled WGS sequence"/>
</dbReference>